<dbReference type="EMBL" id="JACGWS010000003">
    <property type="protein sequence ID" value="MBC8754315.1"/>
    <property type="molecule type" value="Genomic_DNA"/>
</dbReference>
<keyword evidence="2" id="KW-1185">Reference proteome</keyword>
<organism evidence="1 2">
    <name type="scientific">Kordia aestuariivivens</name>
    <dbReference type="NCBI Taxonomy" id="2759037"/>
    <lineage>
        <taxon>Bacteria</taxon>
        <taxon>Pseudomonadati</taxon>
        <taxon>Bacteroidota</taxon>
        <taxon>Flavobacteriia</taxon>
        <taxon>Flavobacteriales</taxon>
        <taxon>Flavobacteriaceae</taxon>
        <taxon>Kordia</taxon>
    </lineage>
</organism>
<gene>
    <name evidence="1" type="ORF">H2O64_06505</name>
</gene>
<reference evidence="1 2" key="1">
    <citation type="submission" date="2020-07" db="EMBL/GenBank/DDBJ databases">
        <title>Description of Kordia aestuariivivens sp. nov., isolated from a tidal flat.</title>
        <authorList>
            <person name="Park S."/>
            <person name="Yoon J.-H."/>
        </authorList>
    </citation>
    <scope>NUCLEOTIDE SEQUENCE [LARGE SCALE GENOMIC DNA]</scope>
    <source>
        <strain evidence="1 2">YSTF-M3</strain>
    </source>
</reference>
<accession>A0ABR7Q6Y0</accession>
<evidence type="ECO:0000313" key="2">
    <source>
        <dbReference type="Proteomes" id="UP000619238"/>
    </source>
</evidence>
<protein>
    <recommendedName>
        <fullName evidence="3">Bacteriocin</fullName>
    </recommendedName>
</protein>
<dbReference type="Proteomes" id="UP000619238">
    <property type="component" value="Unassembled WGS sequence"/>
</dbReference>
<name>A0ABR7Q6Y0_9FLAO</name>
<comment type="caution">
    <text evidence="1">The sequence shown here is derived from an EMBL/GenBank/DDBJ whole genome shotgun (WGS) entry which is preliminary data.</text>
</comment>
<proteinExistence type="predicted"/>
<dbReference type="RefSeq" id="WP_187561358.1">
    <property type="nucleotide sequence ID" value="NZ_JACGWS010000003.1"/>
</dbReference>
<sequence>MSKLSFAELAKKANTVVGDELLNTIAGGIAAPFGDCHTDNCHYGTSQR</sequence>
<evidence type="ECO:0008006" key="3">
    <source>
        <dbReference type="Google" id="ProtNLM"/>
    </source>
</evidence>
<evidence type="ECO:0000313" key="1">
    <source>
        <dbReference type="EMBL" id="MBC8754315.1"/>
    </source>
</evidence>